<dbReference type="VEuPathDB" id="GiardiaDB:SS50377_20656"/>
<organism evidence="3">
    <name type="scientific">Spironucleus salmonicida</name>
    <dbReference type="NCBI Taxonomy" id="348837"/>
    <lineage>
        <taxon>Eukaryota</taxon>
        <taxon>Metamonada</taxon>
        <taxon>Diplomonadida</taxon>
        <taxon>Hexamitidae</taxon>
        <taxon>Hexamitinae</taxon>
        <taxon>Spironucleus</taxon>
    </lineage>
</organism>
<evidence type="ECO:0000256" key="2">
    <source>
        <dbReference type="ARBA" id="ARBA00022833"/>
    </source>
</evidence>
<dbReference type="SMART" id="SM00659">
    <property type="entry name" value="RPOLCX"/>
    <property type="match status" value="1"/>
</dbReference>
<proteinExistence type="predicted"/>
<keyword evidence="2" id="KW-0862">Zinc</keyword>
<reference evidence="3 4" key="1">
    <citation type="journal article" date="2014" name="PLoS Genet.">
        <title>The Genome of Spironucleus salmonicida Highlights a Fish Pathogen Adapted to Fluctuating Environments.</title>
        <authorList>
            <person name="Xu F."/>
            <person name="Jerlstrom-Hultqvist J."/>
            <person name="Einarsson E."/>
            <person name="Astvaldsson A."/>
            <person name="Svard S.G."/>
            <person name="Andersson J.O."/>
        </authorList>
    </citation>
    <scope>NUCLEOTIDE SEQUENCE</scope>
    <source>
        <strain evidence="4">ATCC 50377</strain>
    </source>
</reference>
<dbReference type="AlphaFoldDB" id="V6LY54"/>
<dbReference type="InterPro" id="IPR006591">
    <property type="entry name" value="RNAP_P/RPABC4"/>
</dbReference>
<dbReference type="InterPro" id="IPR029040">
    <property type="entry name" value="RPABC4/Spt4"/>
</dbReference>
<name>V6LY54_9EUKA</name>
<dbReference type="GO" id="GO:0003899">
    <property type="term" value="F:DNA-directed RNA polymerase activity"/>
    <property type="evidence" value="ECO:0007669"/>
    <property type="project" value="InterPro"/>
</dbReference>
<dbReference type="Pfam" id="PF03604">
    <property type="entry name" value="Zn_ribbon_RPAB4"/>
    <property type="match status" value="1"/>
</dbReference>
<evidence type="ECO:0000313" key="4">
    <source>
        <dbReference type="EMBL" id="KAH0577305.1"/>
    </source>
</evidence>
<dbReference type="SUPFAM" id="SSF63393">
    <property type="entry name" value="RNA polymerase subunits"/>
    <property type="match status" value="1"/>
</dbReference>
<dbReference type="GO" id="GO:0046872">
    <property type="term" value="F:metal ion binding"/>
    <property type="evidence" value="ECO:0007669"/>
    <property type="project" value="UniProtKB-KW"/>
</dbReference>
<accession>V6LY54</accession>
<dbReference type="GO" id="GO:0006351">
    <property type="term" value="P:DNA-templated transcription"/>
    <property type="evidence" value="ECO:0007669"/>
    <property type="project" value="InterPro"/>
</dbReference>
<dbReference type="EMBL" id="KI545949">
    <property type="protein sequence ID" value="EST49505.1"/>
    <property type="molecule type" value="Genomic_DNA"/>
</dbReference>
<dbReference type="EMBL" id="AUWU02000001">
    <property type="protein sequence ID" value="KAH0577305.1"/>
    <property type="molecule type" value="Genomic_DNA"/>
</dbReference>
<evidence type="ECO:0000313" key="3">
    <source>
        <dbReference type="EMBL" id="EST49505.1"/>
    </source>
</evidence>
<keyword evidence="5" id="KW-1185">Reference proteome</keyword>
<evidence type="ECO:0000313" key="5">
    <source>
        <dbReference type="Proteomes" id="UP000018208"/>
    </source>
</evidence>
<evidence type="ECO:0000256" key="1">
    <source>
        <dbReference type="ARBA" id="ARBA00022723"/>
    </source>
</evidence>
<sequence length="50" mass="5824">MNRDTVAYICSICGRDTYLQVDTAVQCQHDSSHQVLYKKRVINPQVYKCM</sequence>
<protein>
    <submittedName>
        <fullName evidence="3">RNA polymerase II subunit Rpb12</fullName>
    </submittedName>
</protein>
<gene>
    <name evidence="3" type="ORF">SS50377_10103</name>
    <name evidence="4" type="ORF">SS50377_20656</name>
</gene>
<dbReference type="Proteomes" id="UP000018208">
    <property type="component" value="Unassembled WGS sequence"/>
</dbReference>
<dbReference type="Gene3D" id="2.20.28.30">
    <property type="entry name" value="RNA polymerase ii, chain L"/>
    <property type="match status" value="1"/>
</dbReference>
<keyword evidence="1" id="KW-0479">Metal-binding</keyword>
<reference evidence="4" key="2">
    <citation type="submission" date="2020-12" db="EMBL/GenBank/DDBJ databases">
        <title>New Spironucleus salmonicida genome in near-complete chromosomes.</title>
        <authorList>
            <person name="Xu F."/>
            <person name="Kurt Z."/>
            <person name="Jimenez-Gonzalez A."/>
            <person name="Astvaldsson A."/>
            <person name="Andersson J.O."/>
            <person name="Svard S.G."/>
        </authorList>
    </citation>
    <scope>NUCLEOTIDE SEQUENCE</scope>
    <source>
        <strain evidence="4">ATCC 50377</strain>
    </source>
</reference>
<dbReference type="GO" id="GO:0003677">
    <property type="term" value="F:DNA binding"/>
    <property type="evidence" value="ECO:0007669"/>
    <property type="project" value="InterPro"/>
</dbReference>